<feature type="domain" description="Transposase InsH N-terminal" evidence="1">
    <location>
        <begin position="3"/>
        <end position="77"/>
    </location>
</feature>
<dbReference type="InterPro" id="IPR008490">
    <property type="entry name" value="Transposase_InsH_N"/>
</dbReference>
<evidence type="ECO:0000259" key="1">
    <source>
        <dbReference type="Pfam" id="PF05598"/>
    </source>
</evidence>
<evidence type="ECO:0000313" key="3">
    <source>
        <dbReference type="Proteomes" id="UP000592820"/>
    </source>
</evidence>
<dbReference type="PANTHER" id="PTHR35604:SF2">
    <property type="entry name" value="TRANSPOSASE INSH FOR INSERTION SEQUENCE ELEMENT IS5A-RELATED"/>
    <property type="match status" value="1"/>
</dbReference>
<proteinExistence type="predicted"/>
<dbReference type="Proteomes" id="UP000592820">
    <property type="component" value="Unassembled WGS sequence"/>
</dbReference>
<dbReference type="EMBL" id="JACHDE010000031">
    <property type="protein sequence ID" value="MBB5405347.1"/>
    <property type="molecule type" value="Genomic_DNA"/>
</dbReference>
<protein>
    <recommendedName>
        <fullName evidence="1">Transposase InsH N-terminal domain-containing protein</fullName>
    </recommendedName>
</protein>
<dbReference type="Pfam" id="PF05598">
    <property type="entry name" value="DUF772"/>
    <property type="match status" value="1"/>
</dbReference>
<comment type="caution">
    <text evidence="2">The sequence shown here is derived from an EMBL/GenBank/DDBJ whole genome shotgun (WGS) entry which is preliminary data.</text>
</comment>
<name>A0A7W8P9A2_9BURK</name>
<dbReference type="AlphaFoldDB" id="A0A7W8P9A2"/>
<dbReference type="PANTHER" id="PTHR35604">
    <property type="entry name" value="TRANSPOSASE INSH FOR INSERTION SEQUENCE ELEMENT IS5A-RELATED"/>
    <property type="match status" value="1"/>
</dbReference>
<reference evidence="2 3" key="1">
    <citation type="submission" date="2020-08" db="EMBL/GenBank/DDBJ databases">
        <title>Genomic Encyclopedia of Type Strains, Phase IV (KMG-V): Genome sequencing to study the core and pangenomes of soil and plant-associated prokaryotes.</title>
        <authorList>
            <person name="Whitman W."/>
        </authorList>
    </citation>
    <scope>NUCLEOTIDE SEQUENCE [LARGE SCALE GENOMIC DNA]</scope>
    <source>
        <strain evidence="2 3">JPY162</strain>
    </source>
</reference>
<accession>A0A7W8P9A2</accession>
<organism evidence="2 3">
    <name type="scientific">Paraburkholderia youngii</name>
    <dbReference type="NCBI Taxonomy" id="2782701"/>
    <lineage>
        <taxon>Bacteria</taxon>
        <taxon>Pseudomonadati</taxon>
        <taxon>Pseudomonadota</taxon>
        <taxon>Betaproteobacteria</taxon>
        <taxon>Burkholderiales</taxon>
        <taxon>Burkholderiaceae</taxon>
        <taxon>Paraburkholderia</taxon>
    </lineage>
</organism>
<evidence type="ECO:0000313" key="2">
    <source>
        <dbReference type="EMBL" id="MBB5405347.1"/>
    </source>
</evidence>
<gene>
    <name evidence="2" type="ORF">HDG41_007443</name>
</gene>
<sequence>MKLIALLEPYYPTGKTGRPPFPIATMLHIHFMQQWFGLSDPAMEEALYDVPLYRDFAGSDGGTMRLPDESTILRFRHLLKAPWTGCADARAGQ</sequence>